<accession>A0A5B7HUK8</accession>
<evidence type="ECO:0000313" key="2">
    <source>
        <dbReference type="Proteomes" id="UP000324222"/>
    </source>
</evidence>
<protein>
    <submittedName>
        <fullName evidence="1">Uncharacterized protein</fullName>
    </submittedName>
</protein>
<sequence>MFRGWCTTVPSPGNR</sequence>
<dbReference type="EMBL" id="VSRR010044035">
    <property type="protein sequence ID" value="MPC76711.1"/>
    <property type="molecule type" value="Genomic_DNA"/>
</dbReference>
<organism evidence="1 2">
    <name type="scientific">Portunus trituberculatus</name>
    <name type="common">Swimming crab</name>
    <name type="synonym">Neptunus trituberculatus</name>
    <dbReference type="NCBI Taxonomy" id="210409"/>
    <lineage>
        <taxon>Eukaryota</taxon>
        <taxon>Metazoa</taxon>
        <taxon>Ecdysozoa</taxon>
        <taxon>Arthropoda</taxon>
        <taxon>Crustacea</taxon>
        <taxon>Multicrustacea</taxon>
        <taxon>Malacostraca</taxon>
        <taxon>Eumalacostraca</taxon>
        <taxon>Eucarida</taxon>
        <taxon>Decapoda</taxon>
        <taxon>Pleocyemata</taxon>
        <taxon>Brachyura</taxon>
        <taxon>Eubrachyura</taxon>
        <taxon>Portunoidea</taxon>
        <taxon>Portunidae</taxon>
        <taxon>Portuninae</taxon>
        <taxon>Portunus</taxon>
    </lineage>
</organism>
<evidence type="ECO:0000313" key="1">
    <source>
        <dbReference type="EMBL" id="MPC76711.1"/>
    </source>
</evidence>
<keyword evidence="2" id="KW-1185">Reference proteome</keyword>
<reference evidence="1 2" key="1">
    <citation type="submission" date="2019-05" db="EMBL/GenBank/DDBJ databases">
        <title>Another draft genome of Portunus trituberculatus and its Hox gene families provides insights of decapod evolution.</title>
        <authorList>
            <person name="Jeong J.-H."/>
            <person name="Song I."/>
            <person name="Kim S."/>
            <person name="Choi T."/>
            <person name="Kim D."/>
            <person name="Ryu S."/>
            <person name="Kim W."/>
        </authorList>
    </citation>
    <scope>NUCLEOTIDE SEQUENCE [LARGE SCALE GENOMIC DNA]</scope>
    <source>
        <tissue evidence="1">Muscle</tissue>
    </source>
</reference>
<dbReference type="Proteomes" id="UP000324222">
    <property type="component" value="Unassembled WGS sequence"/>
</dbReference>
<comment type="caution">
    <text evidence="1">The sequence shown here is derived from an EMBL/GenBank/DDBJ whole genome shotgun (WGS) entry which is preliminary data.</text>
</comment>
<proteinExistence type="predicted"/>
<name>A0A5B7HUK8_PORTR</name>
<gene>
    <name evidence="1" type="ORF">E2C01_071136</name>
</gene>